<keyword evidence="1" id="KW-0812">Transmembrane</keyword>
<evidence type="ECO:0000259" key="2">
    <source>
        <dbReference type="Pfam" id="PF02517"/>
    </source>
</evidence>
<feature type="transmembrane region" description="Helical" evidence="1">
    <location>
        <begin position="228"/>
        <end position="250"/>
    </location>
</feature>
<evidence type="ECO:0000256" key="1">
    <source>
        <dbReference type="SAM" id="Phobius"/>
    </source>
</evidence>
<feature type="transmembrane region" description="Helical" evidence="1">
    <location>
        <begin position="92"/>
        <end position="114"/>
    </location>
</feature>
<feature type="transmembrane region" description="Helical" evidence="1">
    <location>
        <begin position="270"/>
        <end position="294"/>
    </location>
</feature>
<feature type="domain" description="CAAX prenyl protease 2/Lysostaphin resistance protein A-like" evidence="2">
    <location>
        <begin position="150"/>
        <end position="242"/>
    </location>
</feature>
<dbReference type="EMBL" id="FZNY01000005">
    <property type="protein sequence ID" value="SNR99559.1"/>
    <property type="molecule type" value="Genomic_DNA"/>
</dbReference>
<dbReference type="InterPro" id="IPR003675">
    <property type="entry name" value="Rce1/LyrA-like_dom"/>
</dbReference>
<accession>A0A239AVM1</accession>
<organism evidence="3 4">
    <name type="scientific">Dokdonia pacifica</name>
    <dbReference type="NCBI Taxonomy" id="1627892"/>
    <lineage>
        <taxon>Bacteria</taxon>
        <taxon>Pseudomonadati</taxon>
        <taxon>Bacteroidota</taxon>
        <taxon>Flavobacteriia</taxon>
        <taxon>Flavobacteriales</taxon>
        <taxon>Flavobacteriaceae</taxon>
        <taxon>Dokdonia</taxon>
    </lineage>
</organism>
<dbReference type="Proteomes" id="UP000198379">
    <property type="component" value="Unassembled WGS sequence"/>
</dbReference>
<dbReference type="RefSeq" id="WP_089372416.1">
    <property type="nucleotide sequence ID" value="NZ_BMEP01000006.1"/>
</dbReference>
<keyword evidence="1" id="KW-0472">Membrane</keyword>
<feature type="transmembrane region" description="Helical" evidence="1">
    <location>
        <begin position="20"/>
        <end position="40"/>
    </location>
</feature>
<feature type="transmembrane region" description="Helical" evidence="1">
    <location>
        <begin position="176"/>
        <end position="197"/>
    </location>
</feature>
<evidence type="ECO:0000313" key="4">
    <source>
        <dbReference type="Proteomes" id="UP000198379"/>
    </source>
</evidence>
<dbReference type="Pfam" id="PF02517">
    <property type="entry name" value="Rce1-like"/>
    <property type="match status" value="1"/>
</dbReference>
<keyword evidence="1" id="KW-1133">Transmembrane helix</keyword>
<keyword evidence="4" id="KW-1185">Reference proteome</keyword>
<evidence type="ECO:0000313" key="3">
    <source>
        <dbReference type="EMBL" id="SNR99559.1"/>
    </source>
</evidence>
<proteinExistence type="predicted"/>
<feature type="transmembrane region" description="Helical" evidence="1">
    <location>
        <begin position="203"/>
        <end position="221"/>
    </location>
</feature>
<feature type="transmembrane region" description="Helical" evidence="1">
    <location>
        <begin position="145"/>
        <end position="164"/>
    </location>
</feature>
<gene>
    <name evidence="3" type="ORF">SAMN06265376_105159</name>
</gene>
<dbReference type="PANTHER" id="PTHR39430">
    <property type="entry name" value="MEMBRANE-ASSOCIATED PROTEASE-RELATED"/>
    <property type="match status" value="1"/>
</dbReference>
<dbReference type="GO" id="GO:0080120">
    <property type="term" value="P:CAAX-box protein maturation"/>
    <property type="evidence" value="ECO:0007669"/>
    <property type="project" value="UniProtKB-ARBA"/>
</dbReference>
<protein>
    <recommendedName>
        <fullName evidence="2">CAAX prenyl protease 2/Lysostaphin resistance protein A-like domain-containing protein</fullName>
    </recommendedName>
</protein>
<dbReference type="PANTHER" id="PTHR39430:SF1">
    <property type="entry name" value="PROTEASE"/>
    <property type="match status" value="1"/>
</dbReference>
<dbReference type="AlphaFoldDB" id="A0A239AVM1"/>
<reference evidence="3 4" key="1">
    <citation type="submission" date="2017-06" db="EMBL/GenBank/DDBJ databases">
        <authorList>
            <person name="Kim H.J."/>
            <person name="Triplett B.A."/>
        </authorList>
    </citation>
    <scope>NUCLEOTIDE SEQUENCE [LARGE SCALE GENOMIC DNA]</scope>
    <source>
        <strain evidence="3 4">DSM 25597</strain>
    </source>
</reference>
<dbReference type="GO" id="GO:0004175">
    <property type="term" value="F:endopeptidase activity"/>
    <property type="evidence" value="ECO:0007669"/>
    <property type="project" value="UniProtKB-ARBA"/>
</dbReference>
<dbReference type="OrthoDB" id="324900at2"/>
<feature type="transmembrane region" description="Helical" evidence="1">
    <location>
        <begin position="52"/>
        <end position="71"/>
    </location>
</feature>
<name>A0A239AVM1_9FLAO</name>
<sequence>MTSIFLNASESRLKTGWRLLIFLCVFWICASLIFLIKPLLGDIGKKEFLQDYSLLIVTILAFAATLSIYFARKHLDKKTFTSLGLKMNKRTFQDIIFGFLLSGLMAGLFFMILISCNLIEYNGIQIGASDLSTTDGFNFVRYMKVISIGSLLLLLLEHILVGYWEEIFFRGYLFQNMIDGLGLKVAIIISCILYGLIHAMNPNAGILSSLIILLFGFLRIYGYLSTKLLWLSIGMHIGWNFFQGPIFGFAASGHQKATLLNSTFISEKDWLTGGAFGPEGSIIIIPILMLALWIMRWYSKKYHSETRNPNRELVITSN</sequence>